<comment type="catalytic activity">
    <reaction evidence="2">
        <text>a D-aminoacyl-tRNA + H2O = a tRNA + a D-alpha-amino acid + H(+)</text>
        <dbReference type="Rhea" id="RHEA:13953"/>
        <dbReference type="Rhea" id="RHEA-COMP:10123"/>
        <dbReference type="Rhea" id="RHEA-COMP:10124"/>
        <dbReference type="ChEBI" id="CHEBI:15377"/>
        <dbReference type="ChEBI" id="CHEBI:15378"/>
        <dbReference type="ChEBI" id="CHEBI:59871"/>
        <dbReference type="ChEBI" id="CHEBI:78442"/>
        <dbReference type="ChEBI" id="CHEBI:79333"/>
        <dbReference type="EC" id="3.1.1.96"/>
    </reaction>
</comment>
<dbReference type="GO" id="GO:0043908">
    <property type="term" value="F:Ser(Gly)-tRNA(Ala) hydrolase activity"/>
    <property type="evidence" value="ECO:0007669"/>
    <property type="project" value="UniProtKB-UniRule"/>
</dbReference>
<evidence type="ECO:0000256" key="2">
    <source>
        <dbReference type="HAMAP-Rule" id="MF_00518"/>
    </source>
</evidence>
<name>A0A9D1T2G3_9BACT</name>
<feature type="short sequence motif" description="Gly-cisPro motif, important for rejection of L-amino acids" evidence="2">
    <location>
        <begin position="139"/>
        <end position="140"/>
    </location>
</feature>
<dbReference type="HAMAP" id="MF_00518">
    <property type="entry name" value="Deacylase_Dtd"/>
    <property type="match status" value="1"/>
</dbReference>
<keyword evidence="2" id="KW-0963">Cytoplasm</keyword>
<evidence type="ECO:0000313" key="4">
    <source>
        <dbReference type="Proteomes" id="UP000886845"/>
    </source>
</evidence>
<evidence type="ECO:0000256" key="1">
    <source>
        <dbReference type="ARBA" id="ARBA00009673"/>
    </source>
</evidence>
<dbReference type="Pfam" id="PF02580">
    <property type="entry name" value="Tyr_Deacylase"/>
    <property type="match status" value="1"/>
</dbReference>
<keyword evidence="2" id="KW-0820">tRNA-binding</keyword>
<comment type="caution">
    <text evidence="3">The sequence shown here is derived from an EMBL/GenBank/DDBJ whole genome shotgun (WGS) entry which is preliminary data.</text>
</comment>
<gene>
    <name evidence="2" type="primary">dtd</name>
    <name evidence="3" type="ORF">IAC79_02410</name>
</gene>
<dbReference type="InterPro" id="IPR003732">
    <property type="entry name" value="Daa-tRNA_deacyls_DTD"/>
</dbReference>
<dbReference type="Gene3D" id="3.50.80.10">
    <property type="entry name" value="D-tyrosyl-tRNA(Tyr) deacylase"/>
    <property type="match status" value="1"/>
</dbReference>
<reference evidence="3" key="2">
    <citation type="journal article" date="2021" name="PeerJ">
        <title>Extensive microbial diversity within the chicken gut microbiome revealed by metagenomics and culture.</title>
        <authorList>
            <person name="Gilroy R."/>
            <person name="Ravi A."/>
            <person name="Getino M."/>
            <person name="Pursley I."/>
            <person name="Horton D.L."/>
            <person name="Alikhan N.F."/>
            <person name="Baker D."/>
            <person name="Gharbi K."/>
            <person name="Hall N."/>
            <person name="Watson M."/>
            <person name="Adriaenssens E.M."/>
            <person name="Foster-Nyarko E."/>
            <person name="Jarju S."/>
            <person name="Secka A."/>
            <person name="Antonio M."/>
            <person name="Oren A."/>
            <person name="Chaudhuri R.R."/>
            <person name="La Ragione R."/>
            <person name="Hildebrand F."/>
            <person name="Pallen M.J."/>
        </authorList>
    </citation>
    <scope>NUCLEOTIDE SEQUENCE</scope>
    <source>
        <strain evidence="3">35461</strain>
    </source>
</reference>
<comment type="subunit">
    <text evidence="2">Homodimer.</text>
</comment>
<comment type="domain">
    <text evidence="2">A Gly-cisPro motif from one monomer fits into the active site of the other monomer to allow specific chiral rejection of L-amino acids.</text>
</comment>
<dbReference type="SUPFAM" id="SSF69500">
    <property type="entry name" value="DTD-like"/>
    <property type="match status" value="1"/>
</dbReference>
<dbReference type="GO" id="GO:0000049">
    <property type="term" value="F:tRNA binding"/>
    <property type="evidence" value="ECO:0007669"/>
    <property type="project" value="UniProtKB-UniRule"/>
</dbReference>
<dbReference type="GO" id="GO:0005737">
    <property type="term" value="C:cytoplasm"/>
    <property type="evidence" value="ECO:0007669"/>
    <property type="project" value="UniProtKB-SubCell"/>
</dbReference>
<proteinExistence type="inferred from homology"/>
<comment type="function">
    <text evidence="2">An aminoacyl-tRNA editing enzyme that deacylates mischarged D-aminoacyl-tRNAs. Also deacylates mischarged glycyl-tRNA(Ala), protecting cells against glycine mischarging by AlaRS. Acts via tRNA-based rather than protein-based catalysis; rejects L-amino acids rather than detecting D-amino acids in the active site. By recycling D-aminoacyl-tRNA to D-amino acids and free tRNA molecules, this enzyme counteracts the toxicity associated with the formation of D-aminoacyl-tRNA entities in vivo and helps enforce protein L-homochirality.</text>
</comment>
<protein>
    <recommendedName>
        <fullName evidence="2">D-aminoacyl-tRNA deacylase</fullName>
        <shortName evidence="2">DTD</shortName>
        <ecNumber evidence="2">3.1.1.96</ecNumber>
    </recommendedName>
    <alternativeName>
        <fullName evidence="2">Gly-tRNA(Ala) deacylase</fullName>
        <ecNumber evidence="2">3.1.1.-</ecNumber>
    </alternativeName>
</protein>
<comment type="catalytic activity">
    <reaction evidence="2">
        <text>glycyl-tRNA(Ala) + H2O = tRNA(Ala) + glycine + H(+)</text>
        <dbReference type="Rhea" id="RHEA:53744"/>
        <dbReference type="Rhea" id="RHEA-COMP:9657"/>
        <dbReference type="Rhea" id="RHEA-COMP:13640"/>
        <dbReference type="ChEBI" id="CHEBI:15377"/>
        <dbReference type="ChEBI" id="CHEBI:15378"/>
        <dbReference type="ChEBI" id="CHEBI:57305"/>
        <dbReference type="ChEBI" id="CHEBI:78442"/>
        <dbReference type="ChEBI" id="CHEBI:78522"/>
    </reaction>
</comment>
<dbReference type="NCBIfam" id="TIGR00256">
    <property type="entry name" value="D-aminoacyl-tRNA deacylase"/>
    <property type="match status" value="1"/>
</dbReference>
<dbReference type="EMBL" id="DVOR01000076">
    <property type="protein sequence ID" value="HIV08951.1"/>
    <property type="molecule type" value="Genomic_DNA"/>
</dbReference>
<dbReference type="GO" id="GO:0106026">
    <property type="term" value="F:Gly-tRNA(Ala) deacylase activity"/>
    <property type="evidence" value="ECO:0007669"/>
    <property type="project" value="UniProtKB-UniRule"/>
</dbReference>
<dbReference type="PANTHER" id="PTHR10472:SF5">
    <property type="entry name" value="D-AMINOACYL-TRNA DEACYLASE 1"/>
    <property type="match status" value="1"/>
</dbReference>
<dbReference type="EC" id="3.1.1.96" evidence="2"/>
<dbReference type="InterPro" id="IPR023509">
    <property type="entry name" value="DTD-like_sf"/>
</dbReference>
<dbReference type="GO" id="GO:0019478">
    <property type="term" value="P:D-amino acid catabolic process"/>
    <property type="evidence" value="ECO:0007669"/>
    <property type="project" value="UniProtKB-UniRule"/>
</dbReference>
<dbReference type="PANTHER" id="PTHR10472">
    <property type="entry name" value="D-TYROSYL-TRNA TYR DEACYLASE"/>
    <property type="match status" value="1"/>
</dbReference>
<accession>A0A9D1T2G3</accession>
<dbReference type="Proteomes" id="UP000886845">
    <property type="component" value="Unassembled WGS sequence"/>
</dbReference>
<keyword evidence="2" id="KW-0694">RNA-binding</keyword>
<dbReference type="EC" id="3.1.1.-" evidence="2"/>
<organism evidence="3 4">
    <name type="scientific">Candidatus Spyradenecus faecavium</name>
    <dbReference type="NCBI Taxonomy" id="2840947"/>
    <lineage>
        <taxon>Bacteria</taxon>
        <taxon>Pseudomonadati</taxon>
        <taxon>Lentisphaerota</taxon>
        <taxon>Lentisphaeria</taxon>
        <taxon>Lentisphaerales</taxon>
        <taxon>Lentisphaeraceae</taxon>
        <taxon>Lentisphaeraceae incertae sedis</taxon>
        <taxon>Candidatus Spyradenecus</taxon>
    </lineage>
</organism>
<evidence type="ECO:0000313" key="3">
    <source>
        <dbReference type="EMBL" id="HIV08951.1"/>
    </source>
</evidence>
<sequence>MRFLVQRVNGASVDIDGSRFSGFDGPGLLVLCGVAPDDTPAQADKLCAKLLKLRIFEDERGAMNRSVLDIGGCVLFISQFTLYADTASGNRPGFSTAARPEVAEPLYERCLATLRATLGDRLGHGRFGAEMEVRLLNHGPATFLLEA</sequence>
<reference evidence="3" key="1">
    <citation type="submission" date="2020-10" db="EMBL/GenBank/DDBJ databases">
        <authorList>
            <person name="Gilroy R."/>
        </authorList>
    </citation>
    <scope>NUCLEOTIDE SEQUENCE</scope>
    <source>
        <strain evidence="3">35461</strain>
    </source>
</reference>
<dbReference type="AlphaFoldDB" id="A0A9D1T2G3"/>
<comment type="similarity">
    <text evidence="1 2">Belongs to the DTD family.</text>
</comment>
<keyword evidence="2 3" id="KW-0378">Hydrolase</keyword>
<comment type="subcellular location">
    <subcellularLocation>
        <location evidence="2">Cytoplasm</location>
    </subcellularLocation>
</comment>
<dbReference type="FunFam" id="3.50.80.10:FF:000001">
    <property type="entry name" value="D-aminoacyl-tRNA deacylase"/>
    <property type="match status" value="1"/>
</dbReference>
<dbReference type="GO" id="GO:0051500">
    <property type="term" value="F:D-tyrosyl-tRNA(Tyr) deacylase activity"/>
    <property type="evidence" value="ECO:0007669"/>
    <property type="project" value="TreeGrafter"/>
</dbReference>